<keyword evidence="3" id="KW-1185">Reference proteome</keyword>
<dbReference type="EMBL" id="PYFT01000001">
    <property type="protein sequence ID" value="PSR54598.1"/>
    <property type="molecule type" value="Genomic_DNA"/>
</dbReference>
<dbReference type="InterPro" id="IPR052181">
    <property type="entry name" value="5hmC_binding"/>
</dbReference>
<proteinExistence type="predicted"/>
<dbReference type="InterPro" id="IPR047197">
    <property type="entry name" value="THYN1-like_EVE"/>
</dbReference>
<gene>
    <name evidence="2" type="ORF">AHMF7605_14325</name>
</gene>
<evidence type="ECO:0000313" key="2">
    <source>
        <dbReference type="EMBL" id="PSR54598.1"/>
    </source>
</evidence>
<organism evidence="2 3">
    <name type="scientific">Adhaeribacter arboris</name>
    <dbReference type="NCBI Taxonomy" id="2072846"/>
    <lineage>
        <taxon>Bacteria</taxon>
        <taxon>Pseudomonadati</taxon>
        <taxon>Bacteroidota</taxon>
        <taxon>Cytophagia</taxon>
        <taxon>Cytophagales</taxon>
        <taxon>Hymenobacteraceae</taxon>
        <taxon>Adhaeribacter</taxon>
    </lineage>
</organism>
<dbReference type="Proteomes" id="UP000240357">
    <property type="component" value="Unassembled WGS sequence"/>
</dbReference>
<dbReference type="PANTHER" id="PTHR14087:SF7">
    <property type="entry name" value="THYMOCYTE NUCLEAR PROTEIN 1"/>
    <property type="match status" value="1"/>
</dbReference>
<dbReference type="AlphaFoldDB" id="A0A2T2YGK0"/>
<dbReference type="InterPro" id="IPR002740">
    <property type="entry name" value="EVE_domain"/>
</dbReference>
<protein>
    <submittedName>
        <fullName evidence="2">EVE domain-containing protein</fullName>
    </submittedName>
</protein>
<dbReference type="Gene3D" id="3.10.590.10">
    <property type="entry name" value="ph1033 like domains"/>
    <property type="match status" value="1"/>
</dbReference>
<dbReference type="SUPFAM" id="SSF88697">
    <property type="entry name" value="PUA domain-like"/>
    <property type="match status" value="1"/>
</dbReference>
<sequence>MQYWLVKSEPEAYSWADLVKDGKTSWTGVRNFQARNNLVQMKTGDPVLFYHSVSEKAIVGLAKVDREAYQDPTSDDIRWQTVDLVPTRDFKQPVTLDQIKKDQRLENLALLRQSRLSVLPLKPEEYDIILDLGN</sequence>
<comment type="caution">
    <text evidence="2">The sequence shown here is derived from an EMBL/GenBank/DDBJ whole genome shotgun (WGS) entry which is preliminary data.</text>
</comment>
<evidence type="ECO:0000313" key="3">
    <source>
        <dbReference type="Proteomes" id="UP000240357"/>
    </source>
</evidence>
<dbReference type="OrthoDB" id="9791347at2"/>
<reference evidence="2 3" key="1">
    <citation type="submission" date="2018-03" db="EMBL/GenBank/DDBJ databases">
        <title>Adhaeribacter sp. HMF7605 Genome sequencing and assembly.</title>
        <authorList>
            <person name="Kang H."/>
            <person name="Kang J."/>
            <person name="Cha I."/>
            <person name="Kim H."/>
            <person name="Joh K."/>
        </authorList>
    </citation>
    <scope>NUCLEOTIDE SEQUENCE [LARGE SCALE GENOMIC DNA]</scope>
    <source>
        <strain evidence="2 3">HMF7605</strain>
    </source>
</reference>
<dbReference type="PANTHER" id="PTHR14087">
    <property type="entry name" value="THYMOCYTE NUCLEAR PROTEIN 1"/>
    <property type="match status" value="1"/>
</dbReference>
<accession>A0A2T2YGK0</accession>
<dbReference type="CDD" id="cd21133">
    <property type="entry name" value="EVE"/>
    <property type="match status" value="1"/>
</dbReference>
<dbReference type="InterPro" id="IPR015947">
    <property type="entry name" value="PUA-like_sf"/>
</dbReference>
<feature type="domain" description="EVE" evidence="1">
    <location>
        <begin position="2"/>
        <end position="131"/>
    </location>
</feature>
<name>A0A2T2YGK0_9BACT</name>
<evidence type="ECO:0000259" key="1">
    <source>
        <dbReference type="Pfam" id="PF01878"/>
    </source>
</evidence>
<dbReference type="RefSeq" id="WP_106930407.1">
    <property type="nucleotide sequence ID" value="NZ_PYFT01000001.1"/>
</dbReference>
<dbReference type="Pfam" id="PF01878">
    <property type="entry name" value="EVE"/>
    <property type="match status" value="1"/>
</dbReference>